<keyword evidence="1" id="KW-1133">Transmembrane helix</keyword>
<evidence type="ECO:0000259" key="2">
    <source>
        <dbReference type="Pfam" id="PF00487"/>
    </source>
</evidence>
<feature type="domain" description="Fatty acid desaturase" evidence="2">
    <location>
        <begin position="39"/>
        <end position="257"/>
    </location>
</feature>
<keyword evidence="4" id="KW-1185">Reference proteome</keyword>
<evidence type="ECO:0000313" key="3">
    <source>
        <dbReference type="EMBL" id="KIH86028.1"/>
    </source>
</evidence>
<dbReference type="PANTHER" id="PTHR12879:SF8">
    <property type="entry name" value="SPHINGOLIPID DELTA(4)-DESATURASE DES1"/>
    <property type="match status" value="1"/>
</dbReference>
<protein>
    <submittedName>
        <fullName evidence="3">BatW, batumin synthesis operon, putative fatty acid desaturase</fullName>
    </submittedName>
</protein>
<evidence type="ECO:0000256" key="1">
    <source>
        <dbReference type="SAM" id="Phobius"/>
    </source>
</evidence>
<proteinExistence type="predicted"/>
<dbReference type="GO" id="GO:0016020">
    <property type="term" value="C:membrane"/>
    <property type="evidence" value="ECO:0007669"/>
    <property type="project" value="GOC"/>
</dbReference>
<dbReference type="RefSeq" id="WP_040063420.1">
    <property type="nucleotide sequence ID" value="NZ_JXDG01000003.1"/>
</dbReference>
<evidence type="ECO:0000313" key="4">
    <source>
        <dbReference type="Proteomes" id="UP000031535"/>
    </source>
</evidence>
<dbReference type="Proteomes" id="UP000031535">
    <property type="component" value="Unassembled WGS sequence"/>
</dbReference>
<accession>A0A0C2F4P3</accession>
<dbReference type="EMBL" id="JXDG01000003">
    <property type="protein sequence ID" value="KIH86028.1"/>
    <property type="molecule type" value="Genomic_DNA"/>
</dbReference>
<feature type="transmembrane region" description="Helical" evidence="1">
    <location>
        <begin position="36"/>
        <end position="60"/>
    </location>
</feature>
<keyword evidence="1" id="KW-0472">Membrane</keyword>
<dbReference type="PANTHER" id="PTHR12879">
    <property type="entry name" value="SPHINGOLIPID DELTA 4 DESATURASE/C-4 HYDROXYLASE PROTEIN DES2"/>
    <property type="match status" value="1"/>
</dbReference>
<sequence length="273" mass="31134">MFKYSRLDGVLVALGLAHIACWVVPVVWFGELSTQNLLILALVNIILMCTNYQCVAHNFIHNAFFKSRIGNSVFSVINTLALGMPQSFYKAHHINHHVFNNDGWVGDQPPKDRSSLYLYGSDAGEESLLRYTLLSYFRLSITELFKDAYQRVGGLVIIEIGALVCAVILIIIYQPLAFVLFVIPVHYLGTSMASLENYAEHYGCDPTNSMSNSVSSYSRLYNLLWFNNGYHQEHHCMPDIHWARLPEIRSNMLDERERKVISGTHFFSVFKES</sequence>
<keyword evidence="1" id="KW-0812">Transmembrane</keyword>
<gene>
    <name evidence="3" type="ORF">UCMB321_0395</name>
</gene>
<dbReference type="GO" id="GO:0046513">
    <property type="term" value="P:ceramide biosynthetic process"/>
    <property type="evidence" value="ECO:0007669"/>
    <property type="project" value="TreeGrafter"/>
</dbReference>
<comment type="caution">
    <text evidence="3">The sequence shown here is derived from an EMBL/GenBank/DDBJ whole genome shotgun (WGS) entry which is preliminary data.</text>
</comment>
<organism evidence="3 4">
    <name type="scientific">Pseudomonas batumici</name>
    <dbReference type="NCBI Taxonomy" id="226910"/>
    <lineage>
        <taxon>Bacteria</taxon>
        <taxon>Pseudomonadati</taxon>
        <taxon>Pseudomonadota</taxon>
        <taxon>Gammaproteobacteria</taxon>
        <taxon>Pseudomonadales</taxon>
        <taxon>Pseudomonadaceae</taxon>
        <taxon>Pseudomonas</taxon>
    </lineage>
</organism>
<dbReference type="OrthoDB" id="634389at2"/>
<dbReference type="InterPro" id="IPR005804">
    <property type="entry name" value="FA_desaturase_dom"/>
</dbReference>
<dbReference type="STRING" id="226910.UCMB321_0395"/>
<reference evidence="3 4" key="1">
    <citation type="submission" date="2015-01" db="EMBL/GenBank/DDBJ databases">
        <title>Complete genome of Pseudomonas batumici UCM B-321 producer of the batumin antibiotic with strong antistaphilococcal and potential anticancer activity.</title>
        <authorList>
            <person name="Klochko V.V."/>
            <person name="Zelena L.B."/>
            <person name="Elena K.A."/>
            <person name="Reva O.N."/>
        </authorList>
    </citation>
    <scope>NUCLEOTIDE SEQUENCE [LARGE SCALE GENOMIC DNA]</scope>
    <source>
        <strain evidence="3 4">UCM B-321</strain>
    </source>
</reference>
<name>A0A0C2F4P3_9PSED</name>
<dbReference type="GO" id="GO:0042284">
    <property type="term" value="F:sphingolipid delta-4 desaturase activity"/>
    <property type="evidence" value="ECO:0007669"/>
    <property type="project" value="TreeGrafter"/>
</dbReference>
<dbReference type="AlphaFoldDB" id="A0A0C2F4P3"/>
<feature type="transmembrane region" description="Helical" evidence="1">
    <location>
        <begin position="7"/>
        <end position="30"/>
    </location>
</feature>
<feature type="transmembrane region" description="Helical" evidence="1">
    <location>
        <begin position="155"/>
        <end position="183"/>
    </location>
</feature>
<dbReference type="CDD" id="cd01060">
    <property type="entry name" value="Membrane-FADS-like"/>
    <property type="match status" value="1"/>
</dbReference>
<dbReference type="Pfam" id="PF00487">
    <property type="entry name" value="FA_desaturase"/>
    <property type="match status" value="1"/>
</dbReference>